<protein>
    <recommendedName>
        <fullName evidence="3">TniQ protein</fullName>
    </recommendedName>
</protein>
<dbReference type="EMBL" id="BPQQ01000143">
    <property type="protein sequence ID" value="GJE04626.1"/>
    <property type="molecule type" value="Genomic_DNA"/>
</dbReference>
<evidence type="ECO:0000313" key="1">
    <source>
        <dbReference type="EMBL" id="GJE04626.1"/>
    </source>
</evidence>
<evidence type="ECO:0000313" key="2">
    <source>
        <dbReference type="Proteomes" id="UP001055153"/>
    </source>
</evidence>
<accession>A0ABQ4SSI4</accession>
<sequence length="521" mass="57988">MLEEDLRAPADRQARWNIHRRFWWDVQAISTCPFHKVQLLKSCPACDPELERPVGWHHGSLTRCTRGHSLLRCESQAVTEDDAAADLYIVGRLTGARQIGSDFLDALPLDLALSVIKRFGIAAVHGPYAKIRGSGLDRNLHVMSAGFRVASEWPTNYVGLLDALASSAPGWGAKVVYGRLYRWAKSIPSGSRIENIKSILFDHCARRAYLHESSYIRRSHSSKFVGIRSLAAQLDRHPKVIAKCLEELGAKSSGPGRGNPESISAKNAKQVEIIVSRRLKRSDLNVLLGTSSRNTQMLISKGLITPGIVDPLLSRKIDDFDKLAVEQFLQKLRGSAPLVKEAGQDVFSMADIAKRLRMGSIAEVCDFMVRADLTASAVLENCKGIPSLLFDARSVEEAKVRIFNSLNSRQAARELGISLASLSIAINNDVLTRTLNQYGESRIPLSEVVRFWQIYTTPSILAKEYGTSARVVQRVMRKCDVAPILSSTHNWVFILYRLADVPRDFAREVAMTRARVYRRAA</sequence>
<reference evidence="1" key="2">
    <citation type="submission" date="2021-08" db="EMBL/GenBank/DDBJ databases">
        <authorList>
            <person name="Tani A."/>
            <person name="Ola A."/>
            <person name="Ogura Y."/>
            <person name="Katsura K."/>
            <person name="Hayashi T."/>
        </authorList>
    </citation>
    <scope>NUCLEOTIDE SEQUENCE</scope>
    <source>
        <strain evidence="1">DSM 17168</strain>
    </source>
</reference>
<dbReference type="Proteomes" id="UP001055153">
    <property type="component" value="Unassembled WGS sequence"/>
</dbReference>
<reference evidence="1" key="1">
    <citation type="journal article" date="2021" name="Front. Microbiol.">
        <title>Comprehensive Comparative Genomics and Phenotyping of Methylobacterium Species.</title>
        <authorList>
            <person name="Alessa O."/>
            <person name="Ogura Y."/>
            <person name="Fujitani Y."/>
            <person name="Takami H."/>
            <person name="Hayashi T."/>
            <person name="Sahin N."/>
            <person name="Tani A."/>
        </authorList>
    </citation>
    <scope>NUCLEOTIDE SEQUENCE</scope>
    <source>
        <strain evidence="1">DSM 17168</strain>
    </source>
</reference>
<organism evidence="1 2">
    <name type="scientific">Methylobacterium isbiliense</name>
    <dbReference type="NCBI Taxonomy" id="315478"/>
    <lineage>
        <taxon>Bacteria</taxon>
        <taxon>Pseudomonadati</taxon>
        <taxon>Pseudomonadota</taxon>
        <taxon>Alphaproteobacteria</taxon>
        <taxon>Hyphomicrobiales</taxon>
        <taxon>Methylobacteriaceae</taxon>
        <taxon>Methylobacterium</taxon>
    </lineage>
</organism>
<name>A0ABQ4SSI4_9HYPH</name>
<keyword evidence="2" id="KW-1185">Reference proteome</keyword>
<comment type="caution">
    <text evidence="1">The sequence shown here is derived from an EMBL/GenBank/DDBJ whole genome shotgun (WGS) entry which is preliminary data.</text>
</comment>
<evidence type="ECO:0008006" key="3">
    <source>
        <dbReference type="Google" id="ProtNLM"/>
    </source>
</evidence>
<proteinExistence type="predicted"/>
<gene>
    <name evidence="1" type="ORF">GMJLKIPL_6590</name>
</gene>